<keyword evidence="1" id="KW-0805">Transcription regulation</keyword>
<keyword evidence="3" id="KW-0804">Transcription</keyword>
<keyword evidence="2" id="KW-0238">DNA-binding</keyword>
<dbReference type="InterPro" id="IPR018060">
    <property type="entry name" value="HTH_AraC"/>
</dbReference>
<dbReference type="Proteomes" id="UP000274907">
    <property type="component" value="Unassembled WGS sequence"/>
</dbReference>
<dbReference type="PROSITE" id="PS00041">
    <property type="entry name" value="HTH_ARAC_FAMILY_1"/>
    <property type="match status" value="1"/>
</dbReference>
<name>A0A3S0BGB3_9CORY</name>
<dbReference type="AlphaFoldDB" id="A0A3S0BGB3"/>
<gene>
    <name evidence="6" type="ORF">EAH68_11905</name>
</gene>
<dbReference type="Pfam" id="PF12833">
    <property type="entry name" value="HTH_18"/>
    <property type="match status" value="1"/>
</dbReference>
<dbReference type="SUPFAM" id="SSF46689">
    <property type="entry name" value="Homeodomain-like"/>
    <property type="match status" value="1"/>
</dbReference>
<dbReference type="RefSeq" id="WP_126121569.1">
    <property type="nucleotide sequence ID" value="NZ_RXHJ01000017.1"/>
</dbReference>
<comment type="caution">
    <text evidence="6">The sequence shown here is derived from an EMBL/GenBank/DDBJ whole genome shotgun (WGS) entry which is preliminary data.</text>
</comment>
<dbReference type="Gene3D" id="1.10.10.60">
    <property type="entry name" value="Homeodomain-like"/>
    <property type="match status" value="1"/>
</dbReference>
<feature type="region of interest" description="Disordered" evidence="4">
    <location>
        <begin position="285"/>
        <end position="308"/>
    </location>
</feature>
<accession>A0A3S0BGB3</accession>
<dbReference type="GO" id="GO:0003700">
    <property type="term" value="F:DNA-binding transcription factor activity"/>
    <property type="evidence" value="ECO:0007669"/>
    <property type="project" value="InterPro"/>
</dbReference>
<evidence type="ECO:0000256" key="3">
    <source>
        <dbReference type="ARBA" id="ARBA00023163"/>
    </source>
</evidence>
<keyword evidence="7" id="KW-1185">Reference proteome</keyword>
<dbReference type="EMBL" id="RXHJ01000017">
    <property type="protein sequence ID" value="RSZ61612.1"/>
    <property type="molecule type" value="Genomic_DNA"/>
</dbReference>
<dbReference type="InterPro" id="IPR050204">
    <property type="entry name" value="AraC_XylS_family_regulators"/>
</dbReference>
<dbReference type="PROSITE" id="PS01124">
    <property type="entry name" value="HTH_ARAC_FAMILY_2"/>
    <property type="match status" value="1"/>
</dbReference>
<dbReference type="PANTHER" id="PTHR46796">
    <property type="entry name" value="HTH-TYPE TRANSCRIPTIONAL ACTIVATOR RHAS-RELATED"/>
    <property type="match status" value="1"/>
</dbReference>
<sequence>MTRHRHFSTEHFAPRDRARAWQEHLGGALGESDYRVFNKAGLVATHTELEHDEFRVHGFQVHDHVLDRSLTMPGASHSHYYASLVIEGQASYYSSSVIHLAGPGETVLFAPDEQYVFSFPRDTAILMLELPRSCVHQDFFPTDQSVMKFGRELRTPGGLPHRELFRMVAEGVPSAETALHGLRLRIDSLLRGQSDTAIFSAAMSFISEHFAEDGLMVKDVAEAVNLSTRHLSRLFQRHDASVGACISAARVSCARQLLAGTELSLSQIAVESGFGTPANFSRVFSRHTGQSPSSYRSRRRLPSHPGMA</sequence>
<dbReference type="InterPro" id="IPR009057">
    <property type="entry name" value="Homeodomain-like_sf"/>
</dbReference>
<protein>
    <submittedName>
        <fullName evidence="6">AraC family transcriptional regulator</fullName>
    </submittedName>
</protein>
<evidence type="ECO:0000256" key="2">
    <source>
        <dbReference type="ARBA" id="ARBA00023125"/>
    </source>
</evidence>
<organism evidence="6 7">
    <name type="scientific">Corynebacterium hylobatis</name>
    <dbReference type="NCBI Taxonomy" id="1859290"/>
    <lineage>
        <taxon>Bacteria</taxon>
        <taxon>Bacillati</taxon>
        <taxon>Actinomycetota</taxon>
        <taxon>Actinomycetes</taxon>
        <taxon>Mycobacteriales</taxon>
        <taxon>Corynebacteriaceae</taxon>
        <taxon>Corynebacterium</taxon>
    </lineage>
</organism>
<evidence type="ECO:0000259" key="5">
    <source>
        <dbReference type="PROSITE" id="PS01124"/>
    </source>
</evidence>
<proteinExistence type="predicted"/>
<dbReference type="InterPro" id="IPR018062">
    <property type="entry name" value="HTH_AraC-typ_CS"/>
</dbReference>
<feature type="domain" description="HTH araC/xylS-type" evidence="5">
    <location>
        <begin position="200"/>
        <end position="298"/>
    </location>
</feature>
<evidence type="ECO:0000313" key="7">
    <source>
        <dbReference type="Proteomes" id="UP000274907"/>
    </source>
</evidence>
<evidence type="ECO:0000256" key="4">
    <source>
        <dbReference type="SAM" id="MobiDB-lite"/>
    </source>
</evidence>
<dbReference type="SMART" id="SM00342">
    <property type="entry name" value="HTH_ARAC"/>
    <property type="match status" value="1"/>
</dbReference>
<dbReference type="PRINTS" id="PR00032">
    <property type="entry name" value="HTHARAC"/>
</dbReference>
<evidence type="ECO:0000313" key="6">
    <source>
        <dbReference type="EMBL" id="RSZ61612.1"/>
    </source>
</evidence>
<dbReference type="OrthoDB" id="4350011at2"/>
<dbReference type="InterPro" id="IPR020449">
    <property type="entry name" value="Tscrpt_reg_AraC-type_HTH"/>
</dbReference>
<evidence type="ECO:0000256" key="1">
    <source>
        <dbReference type="ARBA" id="ARBA00023015"/>
    </source>
</evidence>
<dbReference type="GO" id="GO:0043565">
    <property type="term" value="F:sequence-specific DNA binding"/>
    <property type="evidence" value="ECO:0007669"/>
    <property type="project" value="InterPro"/>
</dbReference>
<reference evidence="6 7" key="1">
    <citation type="submission" date="2018-12" db="EMBL/GenBank/DDBJ databases">
        <title>YIM 101343 draft genome.</title>
        <authorList>
            <person name="Chen X."/>
        </authorList>
    </citation>
    <scope>NUCLEOTIDE SEQUENCE [LARGE SCALE GENOMIC DNA]</scope>
    <source>
        <strain evidence="6 7">YIM 101343</strain>
    </source>
</reference>
<dbReference type="PANTHER" id="PTHR46796:SF6">
    <property type="entry name" value="ARAC SUBFAMILY"/>
    <property type="match status" value="1"/>
</dbReference>